<gene>
    <name evidence="2" type="ORF">HUK68_23105</name>
</gene>
<dbReference type="KEGG" id="aant:HUK68_23105"/>
<protein>
    <recommendedName>
        <fullName evidence="4">Transmembrane protein</fullName>
    </recommendedName>
</protein>
<evidence type="ECO:0008006" key="4">
    <source>
        <dbReference type="Google" id="ProtNLM"/>
    </source>
</evidence>
<keyword evidence="1" id="KW-1133">Transmembrane helix</keyword>
<keyword evidence="3" id="KW-1185">Reference proteome</keyword>
<dbReference type="RefSeq" id="WP_175506589.1">
    <property type="nucleotide sequence ID" value="NZ_CP054842.1"/>
</dbReference>
<feature type="transmembrane region" description="Helical" evidence="1">
    <location>
        <begin position="69"/>
        <end position="89"/>
    </location>
</feature>
<dbReference type="EMBL" id="CP054842">
    <property type="protein sequence ID" value="QKV55810.1"/>
    <property type="molecule type" value="Genomic_DNA"/>
</dbReference>
<evidence type="ECO:0000256" key="1">
    <source>
        <dbReference type="SAM" id="Phobius"/>
    </source>
</evidence>
<evidence type="ECO:0000313" key="3">
    <source>
        <dbReference type="Proteomes" id="UP000509579"/>
    </source>
</evidence>
<organism evidence="2 3">
    <name type="scientific">Comamonas antarctica</name>
    <dbReference type="NCBI Taxonomy" id="2743470"/>
    <lineage>
        <taxon>Bacteria</taxon>
        <taxon>Pseudomonadati</taxon>
        <taxon>Pseudomonadota</taxon>
        <taxon>Betaproteobacteria</taxon>
        <taxon>Burkholderiales</taxon>
        <taxon>Comamonadaceae</taxon>
        <taxon>Comamonas</taxon>
    </lineage>
</organism>
<accession>A0A6N1XCV6</accession>
<keyword evidence="1" id="KW-0472">Membrane</keyword>
<reference evidence="2 3" key="1">
    <citation type="submission" date="2020-06" db="EMBL/GenBank/DDBJ databases">
        <title>Acidovorax antarctica sp. nov., isolated from Corinth ice sheet soil, Antarctic Fields Peninsula.</title>
        <authorList>
            <person name="Xu Q."/>
            <person name="Peng F."/>
        </authorList>
    </citation>
    <scope>NUCLEOTIDE SEQUENCE [LARGE SCALE GENOMIC DNA]</scope>
    <source>
        <strain evidence="2 3">16-35-5</strain>
        <plasmid evidence="2 3">unnamed2</plasmid>
    </source>
</reference>
<dbReference type="AlphaFoldDB" id="A0A6N1XCV6"/>
<dbReference type="Proteomes" id="UP000509579">
    <property type="component" value="Plasmid unnamed2"/>
</dbReference>
<proteinExistence type="predicted"/>
<name>A0A6N1XCV6_9BURK</name>
<geneLocation type="plasmid" evidence="2 3">
    <name>unnamed2</name>
</geneLocation>
<keyword evidence="1" id="KW-0812">Transmembrane</keyword>
<sequence>MRITPNKAEQEPNQLSARTLKILMSWEKNHGLDIIRQHLDEGLFSRDPVERLLCYRWLEQRRLAHRNNWVVEVVVMVGAVVALVGWLIWSAYP</sequence>
<keyword evidence="2" id="KW-0614">Plasmid</keyword>
<evidence type="ECO:0000313" key="2">
    <source>
        <dbReference type="EMBL" id="QKV55810.1"/>
    </source>
</evidence>